<name>A0A068Y151_ECHMU</name>
<reference evidence="1" key="1">
    <citation type="journal article" date="2013" name="Nature">
        <title>The genomes of four tapeworm species reveal adaptations to parasitism.</title>
        <authorList>
            <person name="Tsai I.J."/>
            <person name="Zarowiecki M."/>
            <person name="Holroyd N."/>
            <person name="Garciarrubio A."/>
            <person name="Sanchez-Flores A."/>
            <person name="Brooks K.L."/>
            <person name="Tracey A."/>
            <person name="Bobes R.J."/>
            <person name="Fragoso G."/>
            <person name="Sciutto E."/>
            <person name="Aslett M."/>
            <person name="Beasley H."/>
            <person name="Bennett H.M."/>
            <person name="Cai J."/>
            <person name="Camicia F."/>
            <person name="Clark R."/>
            <person name="Cucher M."/>
            <person name="De Silva N."/>
            <person name="Day T.A."/>
            <person name="Deplazes P."/>
            <person name="Estrada K."/>
            <person name="Fernandez C."/>
            <person name="Holland P.W."/>
            <person name="Hou J."/>
            <person name="Hu S."/>
            <person name="Huckvale T."/>
            <person name="Hung S.S."/>
            <person name="Kamenetzky L."/>
            <person name="Keane J.A."/>
            <person name="Kiss F."/>
            <person name="Koziol U."/>
            <person name="Lambert O."/>
            <person name="Liu K."/>
            <person name="Luo X."/>
            <person name="Luo Y."/>
            <person name="Macchiaroli N."/>
            <person name="Nichol S."/>
            <person name="Paps J."/>
            <person name="Parkinson J."/>
            <person name="Pouchkina-Stantcheva N."/>
            <person name="Riddiford N."/>
            <person name="Rosenzvit M."/>
            <person name="Salinas G."/>
            <person name="Wasmuth J.D."/>
            <person name="Zamanian M."/>
            <person name="Zheng Y."/>
            <person name="Cai X."/>
            <person name="Soberon X."/>
            <person name="Olson P.D."/>
            <person name="Laclette J.P."/>
            <person name="Brehm K."/>
            <person name="Berriman M."/>
            <person name="Garciarrubio A."/>
            <person name="Bobes R.J."/>
            <person name="Fragoso G."/>
            <person name="Sanchez-Flores A."/>
            <person name="Estrada K."/>
            <person name="Cevallos M.A."/>
            <person name="Morett E."/>
            <person name="Gonzalez V."/>
            <person name="Portillo T."/>
            <person name="Ochoa-Leyva A."/>
            <person name="Jose M.V."/>
            <person name="Sciutto E."/>
            <person name="Landa A."/>
            <person name="Jimenez L."/>
            <person name="Valdes V."/>
            <person name="Carrero J.C."/>
            <person name="Larralde C."/>
            <person name="Morales-Montor J."/>
            <person name="Limon-Lason J."/>
            <person name="Soberon X."/>
            <person name="Laclette J.P."/>
        </authorList>
    </citation>
    <scope>NUCLEOTIDE SEQUENCE [LARGE SCALE GENOMIC DNA]</scope>
</reference>
<dbReference type="Proteomes" id="UP000017246">
    <property type="component" value="Unassembled WGS sequence"/>
</dbReference>
<keyword evidence="2" id="KW-1185">Reference proteome</keyword>
<proteinExistence type="predicted"/>
<evidence type="ECO:0000313" key="2">
    <source>
        <dbReference type="Proteomes" id="UP000017246"/>
    </source>
</evidence>
<accession>A0A068Y151</accession>
<dbReference type="AlphaFoldDB" id="A0A068Y151"/>
<protein>
    <submittedName>
        <fullName evidence="1">Hypothetical transcript</fullName>
    </submittedName>
</protein>
<reference evidence="1" key="2">
    <citation type="submission" date="2015-11" db="EMBL/GenBank/DDBJ databases">
        <authorList>
            <person name="Zhang Y."/>
            <person name="Guo Z."/>
        </authorList>
    </citation>
    <scope>NUCLEOTIDE SEQUENCE</scope>
</reference>
<evidence type="ECO:0000313" key="1">
    <source>
        <dbReference type="EMBL" id="CDS36140.1"/>
    </source>
</evidence>
<organism evidence="1 2">
    <name type="scientific">Echinococcus multilocularis</name>
    <name type="common">Fox tapeworm</name>
    <dbReference type="NCBI Taxonomy" id="6211"/>
    <lineage>
        <taxon>Eukaryota</taxon>
        <taxon>Metazoa</taxon>
        <taxon>Spiralia</taxon>
        <taxon>Lophotrochozoa</taxon>
        <taxon>Platyhelminthes</taxon>
        <taxon>Cestoda</taxon>
        <taxon>Eucestoda</taxon>
        <taxon>Cyclophyllidea</taxon>
        <taxon>Taeniidae</taxon>
        <taxon>Echinococcus</taxon>
    </lineage>
</organism>
<gene>
    <name evidence="1" type="ORF">EmuJ_000305700</name>
</gene>
<dbReference type="EMBL" id="LN902850">
    <property type="protein sequence ID" value="CDS36140.1"/>
    <property type="molecule type" value="Genomic_DNA"/>
</dbReference>
<sequence>MTAVVTAAASLHAAAVARDAAKKRGAMMR</sequence>